<dbReference type="InterPro" id="IPR036890">
    <property type="entry name" value="HATPase_C_sf"/>
</dbReference>
<dbReference type="GO" id="GO:0016301">
    <property type="term" value="F:kinase activity"/>
    <property type="evidence" value="ECO:0007669"/>
    <property type="project" value="UniProtKB-KW"/>
</dbReference>
<keyword evidence="6 13" id="KW-0418">Kinase</keyword>
<dbReference type="EMBL" id="BAAAQN010000024">
    <property type="protein sequence ID" value="GAA2036767.1"/>
    <property type="molecule type" value="Genomic_DNA"/>
</dbReference>
<dbReference type="Pfam" id="PF02518">
    <property type="entry name" value="HATPase_c"/>
    <property type="match status" value="1"/>
</dbReference>
<keyword evidence="9" id="KW-1133">Transmembrane helix</keyword>
<dbReference type="InterPro" id="IPR025828">
    <property type="entry name" value="Put_sensor_dom"/>
</dbReference>
<comment type="catalytic activity">
    <reaction evidence="1">
        <text>ATP + protein L-histidine = ADP + protein N-phospho-L-histidine.</text>
        <dbReference type="EC" id="2.7.13.3"/>
    </reaction>
</comment>
<sequence>MKRFLLSPFAARTWRQYLYALVSAPLGLAGFVYVVATLAVGGALSFTFVGLPLIALAIFLARHYARFQRLLARGLLGAEIEAPPPNQRWAASHGVLAKLGAALGDLPAWRSQAYLLVRFPLAIAYTLTLAFGVVEAVTLITYPIWWSIFDIQNTDSKGVVHHSALQIGDGFYFDNLSRALLLTAVGLVWLYAGVWILKALLRLDKLLMTALLGPTRGERRVEELTVSRAHAVDDSAAALRRIERDLHDGAQAQLVALAMQLGEAKENLDASGPGGEALDLAETRALIDNAHRNAKLAINELRDLARGIHPAALDNGLSDALGTLAARSAMPVTVSVALGERPSGAIETIAYFCAAELLTNAAKHAAPTRAALTVVQESGKLILTVEDDGRGGARVGYAGGLAGLYDRVRTVDGSLAVDSPVGGPTRVVVTLPMRV</sequence>
<evidence type="ECO:0000256" key="9">
    <source>
        <dbReference type="SAM" id="Phobius"/>
    </source>
</evidence>
<evidence type="ECO:0000256" key="5">
    <source>
        <dbReference type="ARBA" id="ARBA00022741"/>
    </source>
</evidence>
<feature type="domain" description="Putative sensor" evidence="12">
    <location>
        <begin position="19"/>
        <end position="212"/>
    </location>
</feature>
<evidence type="ECO:0000256" key="3">
    <source>
        <dbReference type="ARBA" id="ARBA00022553"/>
    </source>
</evidence>
<keyword evidence="9" id="KW-0472">Membrane</keyword>
<feature type="domain" description="Histidine kinase/HSP90-like ATPase" evidence="10">
    <location>
        <begin position="353"/>
        <end position="434"/>
    </location>
</feature>
<comment type="caution">
    <text evidence="13">The sequence shown here is derived from an EMBL/GenBank/DDBJ whole genome shotgun (WGS) entry which is preliminary data.</text>
</comment>
<accession>A0ABN2UI82</accession>
<feature type="transmembrane region" description="Helical" evidence="9">
    <location>
        <begin position="31"/>
        <end position="61"/>
    </location>
</feature>
<dbReference type="RefSeq" id="WP_344667351.1">
    <property type="nucleotide sequence ID" value="NZ_BAAAQN010000024.1"/>
</dbReference>
<keyword evidence="5" id="KW-0547">Nucleotide-binding</keyword>
<dbReference type="Gene3D" id="3.30.565.10">
    <property type="entry name" value="Histidine kinase-like ATPase, C-terminal domain"/>
    <property type="match status" value="1"/>
</dbReference>
<dbReference type="SUPFAM" id="SSF55874">
    <property type="entry name" value="ATPase domain of HSP90 chaperone/DNA topoisomerase II/histidine kinase"/>
    <property type="match status" value="1"/>
</dbReference>
<evidence type="ECO:0000256" key="1">
    <source>
        <dbReference type="ARBA" id="ARBA00000085"/>
    </source>
</evidence>
<evidence type="ECO:0000256" key="8">
    <source>
        <dbReference type="ARBA" id="ARBA00023012"/>
    </source>
</evidence>
<evidence type="ECO:0000259" key="11">
    <source>
        <dbReference type="Pfam" id="PF07730"/>
    </source>
</evidence>
<dbReference type="PANTHER" id="PTHR24421:SF10">
    <property type="entry name" value="NITRATE_NITRITE SENSOR PROTEIN NARQ"/>
    <property type="match status" value="1"/>
</dbReference>
<keyword evidence="8" id="KW-0902">Two-component regulatory system</keyword>
<evidence type="ECO:0000259" key="10">
    <source>
        <dbReference type="Pfam" id="PF02518"/>
    </source>
</evidence>
<evidence type="ECO:0000313" key="14">
    <source>
        <dbReference type="Proteomes" id="UP001500751"/>
    </source>
</evidence>
<evidence type="ECO:0000313" key="13">
    <source>
        <dbReference type="EMBL" id="GAA2036767.1"/>
    </source>
</evidence>
<feature type="transmembrane region" description="Helical" evidence="9">
    <location>
        <begin position="179"/>
        <end position="201"/>
    </location>
</feature>
<dbReference type="CDD" id="cd16917">
    <property type="entry name" value="HATPase_UhpB-NarQ-NarX-like"/>
    <property type="match status" value="1"/>
</dbReference>
<name>A0ABN2UI82_9ACTN</name>
<proteinExistence type="predicted"/>
<dbReference type="Gene3D" id="1.20.5.1930">
    <property type="match status" value="1"/>
</dbReference>
<keyword evidence="4" id="KW-0808">Transferase</keyword>
<dbReference type="InterPro" id="IPR050482">
    <property type="entry name" value="Sensor_HK_TwoCompSys"/>
</dbReference>
<reference evidence="14" key="1">
    <citation type="journal article" date="2019" name="Int. J. Syst. Evol. Microbiol.">
        <title>The Global Catalogue of Microorganisms (GCM) 10K type strain sequencing project: providing services to taxonomists for standard genome sequencing and annotation.</title>
        <authorList>
            <consortium name="The Broad Institute Genomics Platform"/>
            <consortium name="The Broad Institute Genome Sequencing Center for Infectious Disease"/>
            <person name="Wu L."/>
            <person name="Ma J."/>
        </authorList>
    </citation>
    <scope>NUCLEOTIDE SEQUENCE [LARGE SCALE GENOMIC DNA]</scope>
    <source>
        <strain evidence="14">JCM 16014</strain>
    </source>
</reference>
<gene>
    <name evidence="13" type="ORF">GCM10009839_42280</name>
</gene>
<dbReference type="EC" id="2.7.13.3" evidence="2"/>
<feature type="transmembrane region" description="Helical" evidence="9">
    <location>
        <begin position="119"/>
        <end position="145"/>
    </location>
</feature>
<dbReference type="Proteomes" id="UP001500751">
    <property type="component" value="Unassembled WGS sequence"/>
</dbReference>
<evidence type="ECO:0000256" key="6">
    <source>
        <dbReference type="ARBA" id="ARBA00022777"/>
    </source>
</evidence>
<keyword evidence="3" id="KW-0597">Phosphoprotein</keyword>
<dbReference type="Pfam" id="PF13796">
    <property type="entry name" value="Sensor"/>
    <property type="match status" value="1"/>
</dbReference>
<evidence type="ECO:0000256" key="4">
    <source>
        <dbReference type="ARBA" id="ARBA00022679"/>
    </source>
</evidence>
<evidence type="ECO:0000259" key="12">
    <source>
        <dbReference type="Pfam" id="PF13796"/>
    </source>
</evidence>
<feature type="domain" description="Signal transduction histidine kinase subgroup 3 dimerisation and phosphoacceptor" evidence="11">
    <location>
        <begin position="240"/>
        <end position="313"/>
    </location>
</feature>
<organism evidence="13 14">
    <name type="scientific">Catenulispora yoronensis</name>
    <dbReference type="NCBI Taxonomy" id="450799"/>
    <lineage>
        <taxon>Bacteria</taxon>
        <taxon>Bacillati</taxon>
        <taxon>Actinomycetota</taxon>
        <taxon>Actinomycetes</taxon>
        <taxon>Catenulisporales</taxon>
        <taxon>Catenulisporaceae</taxon>
        <taxon>Catenulispora</taxon>
    </lineage>
</organism>
<dbReference type="InterPro" id="IPR011712">
    <property type="entry name" value="Sig_transdc_His_kin_sub3_dim/P"/>
</dbReference>
<dbReference type="PANTHER" id="PTHR24421">
    <property type="entry name" value="NITRATE/NITRITE SENSOR PROTEIN NARX-RELATED"/>
    <property type="match status" value="1"/>
</dbReference>
<dbReference type="Pfam" id="PF07730">
    <property type="entry name" value="HisKA_3"/>
    <property type="match status" value="1"/>
</dbReference>
<evidence type="ECO:0000256" key="7">
    <source>
        <dbReference type="ARBA" id="ARBA00022840"/>
    </source>
</evidence>
<keyword evidence="14" id="KW-1185">Reference proteome</keyword>
<evidence type="ECO:0000256" key="2">
    <source>
        <dbReference type="ARBA" id="ARBA00012438"/>
    </source>
</evidence>
<keyword evidence="9" id="KW-0812">Transmembrane</keyword>
<keyword evidence="7" id="KW-0067">ATP-binding</keyword>
<dbReference type="InterPro" id="IPR003594">
    <property type="entry name" value="HATPase_dom"/>
</dbReference>
<protein>
    <recommendedName>
        <fullName evidence="2">histidine kinase</fullName>
        <ecNumber evidence="2">2.7.13.3</ecNumber>
    </recommendedName>
</protein>